<keyword evidence="2" id="KW-1185">Reference proteome</keyword>
<dbReference type="Proteomes" id="UP000634136">
    <property type="component" value="Unassembled WGS sequence"/>
</dbReference>
<evidence type="ECO:0000313" key="2">
    <source>
        <dbReference type="Proteomes" id="UP000634136"/>
    </source>
</evidence>
<comment type="caution">
    <text evidence="1">The sequence shown here is derived from an EMBL/GenBank/DDBJ whole genome shotgun (WGS) entry which is preliminary data.</text>
</comment>
<dbReference type="AlphaFoldDB" id="A0A834WKD0"/>
<reference evidence="1" key="1">
    <citation type="submission" date="2020-09" db="EMBL/GenBank/DDBJ databases">
        <title>Genome-Enabled Discovery of Anthraquinone Biosynthesis in Senna tora.</title>
        <authorList>
            <person name="Kang S.-H."/>
            <person name="Pandey R.P."/>
            <person name="Lee C.-M."/>
            <person name="Sim J.-S."/>
            <person name="Jeong J.-T."/>
            <person name="Choi B.-S."/>
            <person name="Jung M."/>
            <person name="Ginzburg D."/>
            <person name="Zhao K."/>
            <person name="Won S.Y."/>
            <person name="Oh T.-J."/>
            <person name="Yu Y."/>
            <person name="Kim N.-H."/>
            <person name="Lee O.R."/>
            <person name="Lee T.-H."/>
            <person name="Bashyal P."/>
            <person name="Kim T.-S."/>
            <person name="Lee W.-H."/>
            <person name="Kawkins C."/>
            <person name="Kim C.-K."/>
            <person name="Kim J.S."/>
            <person name="Ahn B.O."/>
            <person name="Rhee S.Y."/>
            <person name="Sohng J.K."/>
        </authorList>
    </citation>
    <scope>NUCLEOTIDE SEQUENCE</scope>
    <source>
        <tissue evidence="1">Leaf</tissue>
    </source>
</reference>
<dbReference type="EMBL" id="JAAIUW010000007">
    <property type="protein sequence ID" value="KAF7822531.1"/>
    <property type="molecule type" value="Genomic_DNA"/>
</dbReference>
<proteinExistence type="predicted"/>
<name>A0A834WKD0_9FABA</name>
<organism evidence="1 2">
    <name type="scientific">Senna tora</name>
    <dbReference type="NCBI Taxonomy" id="362788"/>
    <lineage>
        <taxon>Eukaryota</taxon>
        <taxon>Viridiplantae</taxon>
        <taxon>Streptophyta</taxon>
        <taxon>Embryophyta</taxon>
        <taxon>Tracheophyta</taxon>
        <taxon>Spermatophyta</taxon>
        <taxon>Magnoliopsida</taxon>
        <taxon>eudicotyledons</taxon>
        <taxon>Gunneridae</taxon>
        <taxon>Pentapetalae</taxon>
        <taxon>rosids</taxon>
        <taxon>fabids</taxon>
        <taxon>Fabales</taxon>
        <taxon>Fabaceae</taxon>
        <taxon>Caesalpinioideae</taxon>
        <taxon>Cassia clade</taxon>
        <taxon>Senna</taxon>
    </lineage>
</organism>
<accession>A0A834WKD0</accession>
<protein>
    <submittedName>
        <fullName evidence="1">Uncharacterized protein</fullName>
    </submittedName>
</protein>
<sequence>MPKWKKQLCEFSQLSYRPILFLYTYDSIYLYGKEQQQQEVKELKMKCGPPDTKGNRPLGPLLQAHLAKPLLFFYFPPIMDDQNHSTSFLFTIFFSHYLSHHVNT</sequence>
<gene>
    <name evidence="1" type="ORF">G2W53_020675</name>
</gene>
<evidence type="ECO:0000313" key="1">
    <source>
        <dbReference type="EMBL" id="KAF7822531.1"/>
    </source>
</evidence>